<dbReference type="Pfam" id="PF07963">
    <property type="entry name" value="N_methyl"/>
    <property type="match status" value="1"/>
</dbReference>
<organism evidence="13 14">
    <name type="scientific">Cupriavidus basilensis</name>
    <dbReference type="NCBI Taxonomy" id="68895"/>
    <lineage>
        <taxon>Bacteria</taxon>
        <taxon>Pseudomonadati</taxon>
        <taxon>Pseudomonadota</taxon>
        <taxon>Betaproteobacteria</taxon>
        <taxon>Burkholderiales</taxon>
        <taxon>Burkholderiaceae</taxon>
        <taxon>Cupriavidus</taxon>
    </lineage>
</organism>
<dbReference type="InterPro" id="IPR045584">
    <property type="entry name" value="Pilin-like"/>
</dbReference>
<evidence type="ECO:0000313" key="13">
    <source>
        <dbReference type="EMBL" id="AJG20799.1"/>
    </source>
</evidence>
<evidence type="ECO:0000256" key="5">
    <source>
        <dbReference type="ARBA" id="ARBA00022519"/>
    </source>
</evidence>
<evidence type="ECO:0000256" key="6">
    <source>
        <dbReference type="ARBA" id="ARBA00022692"/>
    </source>
</evidence>
<dbReference type="SUPFAM" id="SSF54523">
    <property type="entry name" value="Pili subunits"/>
    <property type="match status" value="1"/>
</dbReference>
<evidence type="ECO:0000313" key="14">
    <source>
        <dbReference type="Proteomes" id="UP000031843"/>
    </source>
</evidence>
<dbReference type="KEGG" id="cbw:RR42_m3433"/>
<keyword evidence="6 11" id="KW-0812">Transmembrane</keyword>
<evidence type="ECO:0000256" key="1">
    <source>
        <dbReference type="ARBA" id="ARBA00004377"/>
    </source>
</evidence>
<dbReference type="GO" id="GO:0015627">
    <property type="term" value="C:type II protein secretion system complex"/>
    <property type="evidence" value="ECO:0007669"/>
    <property type="project" value="InterPro"/>
</dbReference>
<dbReference type="RefSeq" id="WP_043349213.1">
    <property type="nucleotide sequence ID" value="NZ_CP010536.1"/>
</dbReference>
<evidence type="ECO:0000256" key="10">
    <source>
        <dbReference type="ARBA" id="ARBA00030775"/>
    </source>
</evidence>
<name>A0A0C4YFP1_9BURK</name>
<evidence type="ECO:0000256" key="8">
    <source>
        <dbReference type="ARBA" id="ARBA00023136"/>
    </source>
</evidence>
<keyword evidence="4" id="KW-0488">Methylation</keyword>
<evidence type="ECO:0000256" key="4">
    <source>
        <dbReference type="ARBA" id="ARBA00022481"/>
    </source>
</evidence>
<dbReference type="PROSITE" id="PS00409">
    <property type="entry name" value="PROKAR_NTER_METHYL"/>
    <property type="match status" value="1"/>
</dbReference>
<evidence type="ECO:0000256" key="7">
    <source>
        <dbReference type="ARBA" id="ARBA00022989"/>
    </source>
</evidence>
<accession>A0A0C4YFP1</accession>
<evidence type="ECO:0000256" key="3">
    <source>
        <dbReference type="ARBA" id="ARBA00022475"/>
    </source>
</evidence>
<evidence type="ECO:0000256" key="2">
    <source>
        <dbReference type="ARBA" id="ARBA00021549"/>
    </source>
</evidence>
<dbReference type="InterPro" id="IPR012902">
    <property type="entry name" value="N_methyl_site"/>
</dbReference>
<feature type="domain" description="General secretion pathway GspH" evidence="12">
    <location>
        <begin position="53"/>
        <end position="152"/>
    </location>
</feature>
<dbReference type="GO" id="GO:0015628">
    <property type="term" value="P:protein secretion by the type II secretion system"/>
    <property type="evidence" value="ECO:0007669"/>
    <property type="project" value="InterPro"/>
</dbReference>
<dbReference type="EMBL" id="CP010536">
    <property type="protein sequence ID" value="AJG20799.1"/>
    <property type="molecule type" value="Genomic_DNA"/>
</dbReference>
<keyword evidence="14" id="KW-1185">Reference proteome</keyword>
<evidence type="ECO:0000259" key="12">
    <source>
        <dbReference type="Pfam" id="PF12019"/>
    </source>
</evidence>
<dbReference type="NCBIfam" id="TIGR02532">
    <property type="entry name" value="IV_pilin_GFxxxE"/>
    <property type="match status" value="1"/>
</dbReference>
<evidence type="ECO:0000256" key="9">
    <source>
        <dbReference type="ARBA" id="ARBA00025772"/>
    </source>
</evidence>
<proteinExistence type="inferred from homology"/>
<keyword evidence="8 11" id="KW-0472">Membrane</keyword>
<gene>
    <name evidence="13" type="ORF">RR42_m3433</name>
</gene>
<reference evidence="13 14" key="1">
    <citation type="journal article" date="2015" name="Genome Announc.">
        <title>Complete Genome Sequence of Cupriavidus basilensis 4G11, Isolated from the Oak Ridge Field Research Center Site.</title>
        <authorList>
            <person name="Ray J."/>
            <person name="Waters R.J."/>
            <person name="Skerker J.M."/>
            <person name="Kuehl J.V."/>
            <person name="Price M.N."/>
            <person name="Huang J."/>
            <person name="Chakraborty R."/>
            <person name="Arkin A.P."/>
            <person name="Deutschbauer A."/>
        </authorList>
    </citation>
    <scope>NUCLEOTIDE SEQUENCE [LARGE SCALE GENOMIC DNA]</scope>
    <source>
        <strain evidence="13">4G11</strain>
    </source>
</reference>
<dbReference type="Pfam" id="PF12019">
    <property type="entry name" value="GspH"/>
    <property type="match status" value="1"/>
</dbReference>
<dbReference type="Gene3D" id="3.55.40.10">
    <property type="entry name" value="minor pseudopilin epsh domain"/>
    <property type="match status" value="1"/>
</dbReference>
<keyword evidence="5" id="KW-0997">Cell inner membrane</keyword>
<dbReference type="Proteomes" id="UP000031843">
    <property type="component" value="Chromosome main"/>
</dbReference>
<dbReference type="AlphaFoldDB" id="A0A0C4YFP1"/>
<evidence type="ECO:0000256" key="11">
    <source>
        <dbReference type="SAM" id="Phobius"/>
    </source>
</evidence>
<dbReference type="InterPro" id="IPR022346">
    <property type="entry name" value="T2SS_GspH"/>
</dbReference>
<comment type="similarity">
    <text evidence="9">Belongs to the GSP H family.</text>
</comment>
<dbReference type="OrthoDB" id="8926306at2"/>
<keyword evidence="7 11" id="KW-1133">Transmembrane helix</keyword>
<protein>
    <recommendedName>
        <fullName evidence="2">Type II secretion system protein H</fullName>
    </recommendedName>
    <alternativeName>
        <fullName evidence="10">General secretion pathway protein H</fullName>
    </alternativeName>
</protein>
<dbReference type="STRING" id="68895.RR42_m3433"/>
<feature type="transmembrane region" description="Helical" evidence="11">
    <location>
        <begin position="20"/>
        <end position="41"/>
    </location>
</feature>
<comment type="subcellular location">
    <subcellularLocation>
        <location evidence="1">Cell inner membrane</location>
        <topology evidence="1">Single-pass membrane protein</topology>
    </subcellularLocation>
</comment>
<dbReference type="GO" id="GO:0005886">
    <property type="term" value="C:plasma membrane"/>
    <property type="evidence" value="ECO:0007669"/>
    <property type="project" value="UniProtKB-SubCell"/>
</dbReference>
<sequence length="162" mass="16478">MRNFTAWRAAGLLPKRGFTLIELLATLTILAIIAFAAAPSFSSMVATQRARNAALDLSAAVSLTRSEAVKRNSTITMAASSAWASGWSVTAGTEKVRSFGPYDGIAITASAGNSLAIGNDGRPATGSLTFQVAPSVSPQPASTICVQVSGTGRIAVVSGACT</sequence>
<keyword evidence="3" id="KW-1003">Cell membrane</keyword>